<keyword evidence="5 12" id="KW-0067">ATP-binding</keyword>
<dbReference type="EC" id="5.6.2.4" evidence="9"/>
<dbReference type="SUPFAM" id="SSF52540">
    <property type="entry name" value="P-loop containing nucleoside triphosphate hydrolases"/>
    <property type="match status" value="1"/>
</dbReference>
<evidence type="ECO:0000256" key="11">
    <source>
        <dbReference type="ARBA" id="ARBA00048988"/>
    </source>
</evidence>
<dbReference type="Gene3D" id="3.40.50.300">
    <property type="entry name" value="P-loop containing nucleotide triphosphate hydrolases"/>
    <property type="match status" value="2"/>
</dbReference>
<evidence type="ECO:0000256" key="4">
    <source>
        <dbReference type="ARBA" id="ARBA00022806"/>
    </source>
</evidence>
<evidence type="ECO:0000256" key="2">
    <source>
        <dbReference type="ARBA" id="ARBA00022741"/>
    </source>
</evidence>
<keyword evidence="16" id="KW-1185">Reference proteome</keyword>
<evidence type="ECO:0000256" key="1">
    <source>
        <dbReference type="ARBA" id="ARBA00009922"/>
    </source>
</evidence>
<dbReference type="Gene3D" id="1.10.486.10">
    <property type="entry name" value="PCRA, domain 4"/>
    <property type="match status" value="1"/>
</dbReference>
<evidence type="ECO:0000256" key="8">
    <source>
        <dbReference type="ARBA" id="ARBA00034617"/>
    </source>
</evidence>
<comment type="similarity">
    <text evidence="1">Belongs to the helicase family. UvrD subfamily.</text>
</comment>
<evidence type="ECO:0000256" key="10">
    <source>
        <dbReference type="ARBA" id="ARBA00034923"/>
    </source>
</evidence>
<dbReference type="PROSITE" id="PS51217">
    <property type="entry name" value="UVRD_HELICASE_CTER"/>
    <property type="match status" value="1"/>
</dbReference>
<evidence type="ECO:0000256" key="12">
    <source>
        <dbReference type="PROSITE-ProRule" id="PRU00560"/>
    </source>
</evidence>
<gene>
    <name evidence="15" type="ORF">SAMN04488029_3399</name>
</gene>
<evidence type="ECO:0000259" key="13">
    <source>
        <dbReference type="PROSITE" id="PS51198"/>
    </source>
</evidence>
<evidence type="ECO:0000313" key="15">
    <source>
        <dbReference type="EMBL" id="SMD37663.1"/>
    </source>
</evidence>
<comment type="catalytic activity">
    <reaction evidence="8">
        <text>Couples ATP hydrolysis with the unwinding of duplex DNA by translocating in the 3'-5' direction.</text>
        <dbReference type="EC" id="5.6.2.4"/>
    </reaction>
</comment>
<dbReference type="InterPro" id="IPR014016">
    <property type="entry name" value="UvrD-like_ATP-bd"/>
</dbReference>
<dbReference type="GO" id="GO:0003677">
    <property type="term" value="F:DNA binding"/>
    <property type="evidence" value="ECO:0007669"/>
    <property type="project" value="UniProtKB-KW"/>
</dbReference>
<organism evidence="15 16">
    <name type="scientific">Reichenbachiella faecimaris</name>
    <dbReference type="NCBI Taxonomy" id="692418"/>
    <lineage>
        <taxon>Bacteria</taxon>
        <taxon>Pseudomonadati</taxon>
        <taxon>Bacteroidota</taxon>
        <taxon>Cytophagia</taxon>
        <taxon>Cytophagales</taxon>
        <taxon>Reichenbachiellaceae</taxon>
        <taxon>Reichenbachiella</taxon>
    </lineage>
</organism>
<evidence type="ECO:0000313" key="16">
    <source>
        <dbReference type="Proteomes" id="UP000192472"/>
    </source>
</evidence>
<protein>
    <recommendedName>
        <fullName evidence="9">DNA 3'-5' helicase</fullName>
        <ecNumber evidence="9">5.6.2.4</ecNumber>
    </recommendedName>
    <alternativeName>
        <fullName evidence="10">DNA 3'-5' helicase II</fullName>
    </alternativeName>
</protein>
<evidence type="ECO:0000256" key="7">
    <source>
        <dbReference type="ARBA" id="ARBA00023235"/>
    </source>
</evidence>
<dbReference type="InterPro" id="IPR000212">
    <property type="entry name" value="DNA_helicase_UvrD/REP"/>
</dbReference>
<proteinExistence type="inferred from homology"/>
<keyword evidence="2 12" id="KW-0547">Nucleotide-binding</keyword>
<feature type="domain" description="UvrD-like helicase C-terminal" evidence="14">
    <location>
        <begin position="292"/>
        <end position="573"/>
    </location>
</feature>
<dbReference type="Pfam" id="PF00580">
    <property type="entry name" value="UvrD-helicase"/>
    <property type="match status" value="1"/>
</dbReference>
<dbReference type="OrthoDB" id="9810135at2"/>
<keyword evidence="6" id="KW-0238">DNA-binding</keyword>
<dbReference type="GO" id="GO:0000725">
    <property type="term" value="P:recombinational repair"/>
    <property type="evidence" value="ECO:0007669"/>
    <property type="project" value="TreeGrafter"/>
</dbReference>
<dbReference type="Gene3D" id="1.10.10.160">
    <property type="match status" value="1"/>
</dbReference>
<evidence type="ECO:0000256" key="6">
    <source>
        <dbReference type="ARBA" id="ARBA00023125"/>
    </source>
</evidence>
<evidence type="ECO:0000256" key="9">
    <source>
        <dbReference type="ARBA" id="ARBA00034808"/>
    </source>
</evidence>
<evidence type="ECO:0000259" key="14">
    <source>
        <dbReference type="PROSITE" id="PS51217"/>
    </source>
</evidence>
<feature type="binding site" evidence="12">
    <location>
        <begin position="26"/>
        <end position="33"/>
    </location>
    <ligand>
        <name>ATP</name>
        <dbReference type="ChEBI" id="CHEBI:30616"/>
    </ligand>
</feature>
<feature type="domain" description="UvrD-like helicase ATP-binding" evidence="13">
    <location>
        <begin position="5"/>
        <end position="291"/>
    </location>
</feature>
<keyword evidence="4 12" id="KW-0347">Helicase</keyword>
<dbReference type="Pfam" id="PF13361">
    <property type="entry name" value="UvrD_C"/>
    <property type="match status" value="1"/>
</dbReference>
<dbReference type="CDD" id="cd17932">
    <property type="entry name" value="DEXQc_UvrD"/>
    <property type="match status" value="1"/>
</dbReference>
<dbReference type="PROSITE" id="PS51198">
    <property type="entry name" value="UVRD_HELICASE_ATP_BIND"/>
    <property type="match status" value="1"/>
</dbReference>
<evidence type="ECO:0000256" key="3">
    <source>
        <dbReference type="ARBA" id="ARBA00022801"/>
    </source>
</evidence>
<comment type="catalytic activity">
    <reaction evidence="11">
        <text>ATP + H2O = ADP + phosphate + H(+)</text>
        <dbReference type="Rhea" id="RHEA:13065"/>
        <dbReference type="ChEBI" id="CHEBI:15377"/>
        <dbReference type="ChEBI" id="CHEBI:15378"/>
        <dbReference type="ChEBI" id="CHEBI:30616"/>
        <dbReference type="ChEBI" id="CHEBI:43474"/>
        <dbReference type="ChEBI" id="CHEBI:456216"/>
        <dbReference type="EC" id="5.6.2.4"/>
    </reaction>
</comment>
<dbReference type="GO" id="GO:0005524">
    <property type="term" value="F:ATP binding"/>
    <property type="evidence" value="ECO:0007669"/>
    <property type="project" value="UniProtKB-UniRule"/>
</dbReference>
<dbReference type="InterPro" id="IPR013986">
    <property type="entry name" value="DExx_box_DNA_helicase_dom_sf"/>
</dbReference>
<dbReference type="STRING" id="692418.SAMN04488029_3399"/>
<dbReference type="PANTHER" id="PTHR11070">
    <property type="entry name" value="UVRD / RECB / PCRA DNA HELICASE FAMILY MEMBER"/>
    <property type="match status" value="1"/>
</dbReference>
<name>A0A1W2GLV6_REIFA</name>
<accession>A0A1W2GLV6</accession>
<dbReference type="EMBL" id="FWYF01000004">
    <property type="protein sequence ID" value="SMD37663.1"/>
    <property type="molecule type" value="Genomic_DNA"/>
</dbReference>
<dbReference type="PANTHER" id="PTHR11070:SF2">
    <property type="entry name" value="ATP-DEPENDENT DNA HELICASE SRS2"/>
    <property type="match status" value="1"/>
</dbReference>
<dbReference type="Proteomes" id="UP000192472">
    <property type="component" value="Unassembled WGS sequence"/>
</dbReference>
<dbReference type="InterPro" id="IPR027417">
    <property type="entry name" value="P-loop_NTPase"/>
</dbReference>
<dbReference type="RefSeq" id="WP_084374043.1">
    <property type="nucleotide sequence ID" value="NZ_FWYF01000004.1"/>
</dbReference>
<dbReference type="AlphaFoldDB" id="A0A1W2GLV6"/>
<evidence type="ECO:0000256" key="5">
    <source>
        <dbReference type="ARBA" id="ARBA00022840"/>
    </source>
</evidence>
<keyword evidence="3 12" id="KW-0378">Hydrolase</keyword>
<dbReference type="GO" id="GO:0016787">
    <property type="term" value="F:hydrolase activity"/>
    <property type="evidence" value="ECO:0007669"/>
    <property type="project" value="UniProtKB-UniRule"/>
</dbReference>
<keyword evidence="7" id="KW-0413">Isomerase</keyword>
<sequence>MIDLSKYSPNQQDAILTNDKHLRIVACAGSGKTTTVAGKVAYLLDPINGFDVAPENIIAFTYTEKAAAELKNKILNNVGNHRGMANMYIGTIHGWCLKALQENEYEYQSFSVLDEIKLKLFIDKHYDTIGMKEVKKLSNSTVPLRRFIDTSLFVQIMDIIRESDRQELPENLTRAKAQYEKTLKSKKYFDFSMIMEKAMECMEASSNLSARIKSDLKFLIVDEYQDINPIQERLINRIQEVSQCKLVVVGDDDQNIYQWRGSNNRYIIDFESKFDNSATKSIPLSTNYRSSDGITKIAETLISNNQKRIPNKEMKSGGLQNFTKGQDILYNRYDSVTDENEAIANYIDNILGVPFTDDEETRGITFSDISILLRTWSKAETIVEALERHNIPYITAGVNQLFETREIEAALGLFTYLYGDLERSELKELWQKLPNNNIDNDRLEIALNDLDTKFPKLPEVETNWEYSLQNILWDFISLAEIYEDSFIDHTDPDLHKRTKERAEIMFFNLGKFSQVINDFEEINFNSSSPSFHLFSFLSFINYVARDYYPEGWLNNPYTTPNAVQIMTIHQAKGLEFPVVLIPGLNNNYLPSKKRGGLNVWHFLDRELIEEQSRYEGDPDKEDERRLLYVALTRSQKFLLLSQAPDLNNRLYKVESDYIQELTRAKIGSFPILISDHKQDFSSFTKIDQQSKEKVKNIALDFTTLKDIFECPYRFKLISVFGFRYPLNQRMGVGRSFHNCLMELHKRGKEGESMSKEEVNEVVDRQTHFPYLTNSTILKPRLWDKVRKNVTEYYEDTKDDFSHIEFVEQDIQYKVDDSILVLGRIDLIKKVGSDGKYETTIIEFKSDEESADLPITKDQLKLYALGHRELTGEIADYIMTYVIGENKVKTPEKLYESDLNSIESKIRDAVDLIWSERFLRTEEKKTCQECFQVRLCSNRVQHDIKVKR</sequence>
<dbReference type="InterPro" id="IPR014017">
    <property type="entry name" value="DNA_helicase_UvrD-like_C"/>
</dbReference>
<dbReference type="GO" id="GO:0043138">
    <property type="term" value="F:3'-5' DNA helicase activity"/>
    <property type="evidence" value="ECO:0007669"/>
    <property type="project" value="UniProtKB-EC"/>
</dbReference>
<reference evidence="15 16" key="1">
    <citation type="submission" date="2017-04" db="EMBL/GenBank/DDBJ databases">
        <authorList>
            <person name="Afonso C.L."/>
            <person name="Miller P.J."/>
            <person name="Scott M.A."/>
            <person name="Spackman E."/>
            <person name="Goraichik I."/>
            <person name="Dimitrov K.M."/>
            <person name="Suarez D.L."/>
            <person name="Swayne D.E."/>
        </authorList>
    </citation>
    <scope>NUCLEOTIDE SEQUENCE [LARGE SCALE GENOMIC DNA]</scope>
    <source>
        <strain evidence="15 16">DSM 26133</strain>
    </source>
</reference>